<gene>
    <name evidence="1" type="ORF">JR316_0010110</name>
</gene>
<protein>
    <submittedName>
        <fullName evidence="1">Uncharacterized protein</fullName>
    </submittedName>
</protein>
<accession>A0ACB8GQI1</accession>
<organism evidence="1 2">
    <name type="scientific">Psilocybe cubensis</name>
    <name type="common">Psychedelic mushroom</name>
    <name type="synonym">Stropharia cubensis</name>
    <dbReference type="NCBI Taxonomy" id="181762"/>
    <lineage>
        <taxon>Eukaryota</taxon>
        <taxon>Fungi</taxon>
        <taxon>Dikarya</taxon>
        <taxon>Basidiomycota</taxon>
        <taxon>Agaricomycotina</taxon>
        <taxon>Agaricomycetes</taxon>
        <taxon>Agaricomycetidae</taxon>
        <taxon>Agaricales</taxon>
        <taxon>Agaricineae</taxon>
        <taxon>Strophariaceae</taxon>
        <taxon>Psilocybe</taxon>
    </lineage>
</organism>
<reference evidence="1" key="1">
    <citation type="submission" date="2021-10" db="EMBL/GenBank/DDBJ databases">
        <title>Psilocybe cubensis genome.</title>
        <authorList>
            <person name="Mckernan K.J."/>
            <person name="Crawford S."/>
            <person name="Trippe A."/>
            <person name="Kane L.T."/>
            <person name="Mclaughlin S."/>
        </authorList>
    </citation>
    <scope>NUCLEOTIDE SEQUENCE</scope>
    <source>
        <strain evidence="1">MGC-MH-2018</strain>
    </source>
</reference>
<proteinExistence type="predicted"/>
<evidence type="ECO:0000313" key="2">
    <source>
        <dbReference type="Proteomes" id="UP000664032"/>
    </source>
</evidence>
<sequence>MEDLTDDWVKRSKEMEYTNSGLQSAYAGLATDMNNYFSNFHEKLNTLELAFAEIASEHASRLGTFMDTMDSIVSSRIDDILSRHEGQYQLMNSLFLATQTRWIEFGYDLNGMREVLFNISDQAAQTAGALSLALREAEDLRDIQHGAVLASNALTNTVVELTDMAHAEFDSINGSAYLIKQYFQNQQNEREVWQTWIAWLLRLVFGADQGSYAFLEGALPIRAISLIFRFTWTAFRTILSAIMNTLVTGGTFVDSRVEYHGISKQSTGFDNLVKASSPSAFYNAGSNFDSPKCHPNTRVAILDKIMEWVGGNLETLDGYVLWLYGPAGAGKSAVAKTIAERCSSRNLLLATYFFSNTDPTRNQVNALMATLAYQVALYLPMARDLIEMVVDRDPLIFTRSLQDQFHSLIIRPLLQLVHSGAFTQTSPRVIIIDGLDECLKFDMQSLVLDAISSEMQEVETRLPLRYIIASRPEPHLYIQFADPQLFPKTTRFPLDDKYYPTADIRQFLEDSFKKIKERHPLRRHIPGVWPTVRDIETLVNKSSGQFIYAATVIQYVSAPRNQPAQCLEVILGLRPPRSNHAPFAQLDALYTKIINPAATVEDISSTMKLLGFLLPQSTERIDLYQNVLKIPRFLEKFLALEDGEVQRLLIDLSSLIRYQDQDTELRVIHASFVDFLLDENRSKGYFIDPVEFKDRLSIMYCEFIQRSHISQDYSDNDEVTLLRYSCRQLAENCSKAPPSKDLIAVLLETPVVPPLFYLGTYQDLEYFLDFFASLESPNFASASHVYDHHLKVWDEYLLAELQNFPSLLYIYVCSVLLHEDFTGSIYSTLCCLLPDHWDSEFSHIKWLYTWDRSGYEFGIIERPSQAYRVRGTTKTRIGDRDESEMLGHFWESDYYDMRSPSSPPALDIEDDHGPIIKDALAFLPTLLSKSNYSGTLMRQIESHSFRDECKGLEELDKAKQAMLQYRERIQDDEMFQKAPKLRKKYGRSL</sequence>
<dbReference type="EMBL" id="JAFIQS020000009">
    <property type="protein sequence ID" value="KAH9477878.1"/>
    <property type="molecule type" value="Genomic_DNA"/>
</dbReference>
<name>A0ACB8GQI1_PSICU</name>
<comment type="caution">
    <text evidence="1">The sequence shown here is derived from an EMBL/GenBank/DDBJ whole genome shotgun (WGS) entry which is preliminary data.</text>
</comment>
<keyword evidence="2" id="KW-1185">Reference proteome</keyword>
<evidence type="ECO:0000313" key="1">
    <source>
        <dbReference type="EMBL" id="KAH9477878.1"/>
    </source>
</evidence>
<dbReference type="Proteomes" id="UP000664032">
    <property type="component" value="Unassembled WGS sequence"/>
</dbReference>